<keyword evidence="2" id="KW-1185">Reference proteome</keyword>
<comment type="caution">
    <text evidence="1">The sequence shown here is derived from an EMBL/GenBank/DDBJ whole genome shotgun (WGS) entry which is preliminary data.</text>
</comment>
<evidence type="ECO:0000313" key="2">
    <source>
        <dbReference type="Proteomes" id="UP000003191"/>
    </source>
</evidence>
<dbReference type="Proteomes" id="UP000003191">
    <property type="component" value="Unassembled WGS sequence"/>
</dbReference>
<reference evidence="1 2" key="1">
    <citation type="submission" date="2010-02" db="EMBL/GenBank/DDBJ databases">
        <authorList>
            <person name="Weinstock G."/>
            <person name="Sodergren E."/>
            <person name="Clifton S."/>
            <person name="Fulton L."/>
            <person name="Fulton B."/>
            <person name="Courtney L."/>
            <person name="Fronick C."/>
            <person name="Harrison M."/>
            <person name="Strong C."/>
            <person name="Farmer C."/>
            <person name="Delahaunty K."/>
            <person name="Markovic C."/>
            <person name="Hall O."/>
            <person name="Minx P."/>
            <person name="Tomlinson C."/>
            <person name="Mitreva M."/>
            <person name="Nelson J."/>
            <person name="Hou S."/>
            <person name="Wollam A."/>
            <person name="Pepin K.H."/>
            <person name="Johnson M."/>
            <person name="Bhonagiri V."/>
            <person name="Zhang X."/>
            <person name="Suruliraj S."/>
            <person name="Warren W."/>
            <person name="Chinwalla A."/>
            <person name="Mardis E.R."/>
            <person name="Wilson R.K."/>
        </authorList>
    </citation>
    <scope>NUCLEOTIDE SEQUENCE [LARGE SCALE GENOMIC DNA]</scope>
    <source>
        <strain evidence="1 2">DSM 20213</strain>
    </source>
</reference>
<proteinExistence type="predicted"/>
<dbReference type="EMBL" id="ACCG02000005">
    <property type="protein sequence ID" value="EFE89828.1"/>
    <property type="molecule type" value="Genomic_DNA"/>
</dbReference>
<evidence type="ECO:0000313" key="1">
    <source>
        <dbReference type="EMBL" id="EFE89828.1"/>
    </source>
</evidence>
<protein>
    <submittedName>
        <fullName evidence="1">Uncharacterized protein</fullName>
    </submittedName>
</protein>
<organism evidence="1 2">
    <name type="scientific">Bifidobacterium breve DSM 20213 = JCM 1192</name>
    <dbReference type="NCBI Taxonomy" id="518634"/>
    <lineage>
        <taxon>Bacteria</taxon>
        <taxon>Bacillati</taxon>
        <taxon>Actinomycetota</taxon>
        <taxon>Actinomycetes</taxon>
        <taxon>Bifidobacteriales</taxon>
        <taxon>Bifidobacteriaceae</taxon>
        <taxon>Bifidobacterium</taxon>
    </lineage>
</organism>
<name>D4BM09_BIFBR</name>
<sequence length="42" mass="5089">MGILRFKGLIWPFRNLYLRFEGLLEGEISTIRRILVTLFCRF</sequence>
<gene>
    <name evidence="1" type="ORF">BIFBRE_03099</name>
</gene>
<dbReference type="HOGENOM" id="CLU_3247876_0_0_11"/>
<accession>D4BM09</accession>
<dbReference type="AlphaFoldDB" id="D4BM09"/>